<sequence>MYKKVDGESQQYKKLISYSGYRPKLTLFGNIAAWLISIEINQLNCSDC</sequence>
<evidence type="ECO:0000313" key="1">
    <source>
        <dbReference type="EMBL" id="GAC28030.1"/>
    </source>
</evidence>
<protein>
    <submittedName>
        <fullName evidence="1">Uncharacterized protein</fullName>
    </submittedName>
</protein>
<keyword evidence="2" id="KW-1185">Reference proteome</keyword>
<accession>K6ZXI2</accession>
<dbReference type="EMBL" id="BAEQ01000018">
    <property type="protein sequence ID" value="GAC28030.1"/>
    <property type="molecule type" value="Genomic_DNA"/>
</dbReference>
<organism evidence="1 2">
    <name type="scientific">Brumicola pallidula DSM 14239 = ACAM 615</name>
    <dbReference type="NCBI Taxonomy" id="1121922"/>
    <lineage>
        <taxon>Bacteria</taxon>
        <taxon>Pseudomonadati</taxon>
        <taxon>Pseudomonadota</taxon>
        <taxon>Gammaproteobacteria</taxon>
        <taxon>Alteromonadales</taxon>
        <taxon>Alteromonadaceae</taxon>
        <taxon>Brumicola</taxon>
    </lineage>
</organism>
<name>K6ZXI2_9ALTE</name>
<comment type="caution">
    <text evidence="1">The sequence shown here is derived from an EMBL/GenBank/DDBJ whole genome shotgun (WGS) entry which is preliminary data.</text>
</comment>
<dbReference type="Proteomes" id="UP000006251">
    <property type="component" value="Unassembled WGS sequence"/>
</dbReference>
<gene>
    <name evidence="1" type="ORF">GPAL_1152</name>
</gene>
<evidence type="ECO:0000313" key="2">
    <source>
        <dbReference type="Proteomes" id="UP000006251"/>
    </source>
</evidence>
<dbReference type="AlphaFoldDB" id="K6ZXI2"/>
<reference evidence="2" key="1">
    <citation type="journal article" date="2014" name="Environ. Microbiol.">
        <title>Comparative genomics of the marine bacterial genus Glaciecola reveals the high degree of genomic diversity and genomic characteristic for cold adaptation.</title>
        <authorList>
            <person name="Qin Q.L."/>
            <person name="Xie B.B."/>
            <person name="Yu Y."/>
            <person name="Shu Y.L."/>
            <person name="Rong J.C."/>
            <person name="Zhang Y.J."/>
            <person name="Zhao D.L."/>
            <person name="Chen X.L."/>
            <person name="Zhang X.Y."/>
            <person name="Chen B."/>
            <person name="Zhou B.C."/>
            <person name="Zhang Y.Z."/>
        </authorList>
    </citation>
    <scope>NUCLEOTIDE SEQUENCE [LARGE SCALE GENOMIC DNA]</scope>
    <source>
        <strain evidence="2">ACAM 615</strain>
    </source>
</reference>
<proteinExistence type="predicted"/>